<evidence type="ECO:0000313" key="2">
    <source>
        <dbReference type="EMBL" id="PAV88519.1"/>
    </source>
</evidence>
<feature type="compositionally biased region" description="Basic and acidic residues" evidence="1">
    <location>
        <begin position="87"/>
        <end position="106"/>
    </location>
</feature>
<protein>
    <submittedName>
        <fullName evidence="2">Uncharacterized protein</fullName>
    </submittedName>
</protein>
<dbReference type="AlphaFoldDB" id="A0A2A2LQW3"/>
<evidence type="ECO:0000256" key="1">
    <source>
        <dbReference type="SAM" id="MobiDB-lite"/>
    </source>
</evidence>
<sequence>MQLCTDYIAGESWVSLTVCEAAATVLEAAATASGSCTSFCDLHELNFNGDIRQIGGDGHKEAVDAVPLAAAVLDAVAGIEGDIECGQGDRHSSGQRGEGDRPAERG</sequence>
<accession>A0A2A2LQW3</accession>
<keyword evidence="3" id="KW-1185">Reference proteome</keyword>
<evidence type="ECO:0000313" key="3">
    <source>
        <dbReference type="Proteomes" id="UP000218231"/>
    </source>
</evidence>
<name>A0A2A2LQW3_9BILA</name>
<comment type="caution">
    <text evidence="2">The sequence shown here is derived from an EMBL/GenBank/DDBJ whole genome shotgun (WGS) entry which is preliminary data.</text>
</comment>
<organism evidence="2 3">
    <name type="scientific">Diploscapter pachys</name>
    <dbReference type="NCBI Taxonomy" id="2018661"/>
    <lineage>
        <taxon>Eukaryota</taxon>
        <taxon>Metazoa</taxon>
        <taxon>Ecdysozoa</taxon>
        <taxon>Nematoda</taxon>
        <taxon>Chromadorea</taxon>
        <taxon>Rhabditida</taxon>
        <taxon>Rhabditina</taxon>
        <taxon>Rhabditomorpha</taxon>
        <taxon>Rhabditoidea</taxon>
        <taxon>Rhabditidae</taxon>
        <taxon>Diploscapter</taxon>
    </lineage>
</organism>
<gene>
    <name evidence="2" type="ORF">WR25_07901</name>
</gene>
<proteinExistence type="predicted"/>
<dbReference type="EMBL" id="LIAE01006517">
    <property type="protein sequence ID" value="PAV88519.1"/>
    <property type="molecule type" value="Genomic_DNA"/>
</dbReference>
<feature type="region of interest" description="Disordered" evidence="1">
    <location>
        <begin position="84"/>
        <end position="106"/>
    </location>
</feature>
<reference evidence="2 3" key="1">
    <citation type="journal article" date="2017" name="Curr. Biol.">
        <title>Genome architecture and evolution of a unichromosomal asexual nematode.</title>
        <authorList>
            <person name="Fradin H."/>
            <person name="Zegar C."/>
            <person name="Gutwein M."/>
            <person name="Lucas J."/>
            <person name="Kovtun M."/>
            <person name="Corcoran D."/>
            <person name="Baugh L.R."/>
            <person name="Kiontke K."/>
            <person name="Gunsalus K."/>
            <person name="Fitch D.H."/>
            <person name="Piano F."/>
        </authorList>
    </citation>
    <scope>NUCLEOTIDE SEQUENCE [LARGE SCALE GENOMIC DNA]</scope>
    <source>
        <strain evidence="2">PF1309</strain>
    </source>
</reference>
<dbReference type="Proteomes" id="UP000218231">
    <property type="component" value="Unassembled WGS sequence"/>
</dbReference>